<dbReference type="SMART" id="SM00028">
    <property type="entry name" value="TPR"/>
    <property type="match status" value="5"/>
</dbReference>
<keyword evidence="3" id="KW-0472">Membrane</keyword>
<reference evidence="5" key="1">
    <citation type="journal article" date="2019" name="Int. J. Syst. Evol. Microbiol.">
        <title>The Global Catalogue of Microorganisms (GCM) 10K type strain sequencing project: providing services to taxonomists for standard genome sequencing and annotation.</title>
        <authorList>
            <consortium name="The Broad Institute Genomics Platform"/>
            <consortium name="The Broad Institute Genome Sequencing Center for Infectious Disease"/>
            <person name="Wu L."/>
            <person name="Ma J."/>
        </authorList>
    </citation>
    <scope>NUCLEOTIDE SEQUENCE [LARGE SCALE GENOMIC DNA]</scope>
    <source>
        <strain evidence="5">KCTC 52416</strain>
    </source>
</reference>
<evidence type="ECO:0000256" key="2">
    <source>
        <dbReference type="SAM" id="Coils"/>
    </source>
</evidence>
<feature type="repeat" description="TPR" evidence="1">
    <location>
        <begin position="218"/>
        <end position="251"/>
    </location>
</feature>
<keyword evidence="1" id="KW-0802">TPR repeat</keyword>
<dbReference type="InterPro" id="IPR016032">
    <property type="entry name" value="Sig_transdc_resp-reg_C-effctor"/>
</dbReference>
<dbReference type="Gene3D" id="1.25.40.10">
    <property type="entry name" value="Tetratricopeptide repeat domain"/>
    <property type="match status" value="2"/>
</dbReference>
<feature type="repeat" description="TPR" evidence="1">
    <location>
        <begin position="98"/>
        <end position="131"/>
    </location>
</feature>
<feature type="coiled-coil region" evidence="2">
    <location>
        <begin position="373"/>
        <end position="428"/>
    </location>
</feature>
<dbReference type="SUPFAM" id="SSF48452">
    <property type="entry name" value="TPR-like"/>
    <property type="match status" value="2"/>
</dbReference>
<keyword evidence="2" id="KW-0175">Coiled coil</keyword>
<protein>
    <submittedName>
        <fullName evidence="4">Tetratricopeptide repeat protein</fullName>
    </submittedName>
</protein>
<dbReference type="InterPro" id="IPR019734">
    <property type="entry name" value="TPR_rpt"/>
</dbReference>
<organism evidence="4 5">
    <name type="scientific">Parapedobacter deserti</name>
    <dbReference type="NCBI Taxonomy" id="1912957"/>
    <lineage>
        <taxon>Bacteria</taxon>
        <taxon>Pseudomonadati</taxon>
        <taxon>Bacteroidota</taxon>
        <taxon>Sphingobacteriia</taxon>
        <taxon>Sphingobacteriales</taxon>
        <taxon>Sphingobacteriaceae</taxon>
        <taxon>Parapedobacter</taxon>
    </lineage>
</organism>
<keyword evidence="3" id="KW-1133">Transmembrane helix</keyword>
<name>A0ABV7JVF3_9SPHI</name>
<evidence type="ECO:0000256" key="3">
    <source>
        <dbReference type="SAM" id="Phobius"/>
    </source>
</evidence>
<dbReference type="EMBL" id="JBHRTA010000038">
    <property type="protein sequence ID" value="MFC3199272.1"/>
    <property type="molecule type" value="Genomic_DNA"/>
</dbReference>
<dbReference type="PANTHER" id="PTHR10098">
    <property type="entry name" value="RAPSYN-RELATED"/>
    <property type="match status" value="1"/>
</dbReference>
<comment type="caution">
    <text evidence="4">The sequence shown here is derived from an EMBL/GenBank/DDBJ whole genome shotgun (WGS) entry which is preliminary data.</text>
</comment>
<dbReference type="Pfam" id="PF13181">
    <property type="entry name" value="TPR_8"/>
    <property type="match status" value="1"/>
</dbReference>
<dbReference type="Pfam" id="PF13424">
    <property type="entry name" value="TPR_12"/>
    <property type="match status" value="2"/>
</dbReference>
<dbReference type="RefSeq" id="WP_379024720.1">
    <property type="nucleotide sequence ID" value="NZ_JBHRTA010000038.1"/>
</dbReference>
<evidence type="ECO:0000313" key="4">
    <source>
        <dbReference type="EMBL" id="MFC3199272.1"/>
    </source>
</evidence>
<dbReference type="Proteomes" id="UP001595526">
    <property type="component" value="Unassembled WGS sequence"/>
</dbReference>
<dbReference type="SUPFAM" id="SSF46894">
    <property type="entry name" value="C-terminal effector domain of the bipartite response regulators"/>
    <property type="match status" value="1"/>
</dbReference>
<evidence type="ECO:0000313" key="5">
    <source>
        <dbReference type="Proteomes" id="UP001595526"/>
    </source>
</evidence>
<feature type="repeat" description="TPR" evidence="1">
    <location>
        <begin position="58"/>
        <end position="91"/>
    </location>
</feature>
<feature type="transmembrane region" description="Helical" evidence="3">
    <location>
        <begin position="325"/>
        <end position="348"/>
    </location>
</feature>
<keyword evidence="5" id="KW-1185">Reference proteome</keyword>
<gene>
    <name evidence="4" type="ORF">ACFOET_16740</name>
</gene>
<proteinExistence type="predicted"/>
<dbReference type="PROSITE" id="PS50005">
    <property type="entry name" value="TPR"/>
    <property type="match status" value="4"/>
</dbReference>
<keyword evidence="3" id="KW-0812">Transmembrane</keyword>
<evidence type="ECO:0000256" key="1">
    <source>
        <dbReference type="PROSITE-ProRule" id="PRU00339"/>
    </source>
</evidence>
<dbReference type="InterPro" id="IPR011990">
    <property type="entry name" value="TPR-like_helical_dom_sf"/>
</dbReference>
<accession>A0ABV7JVF3</accession>
<sequence length="536" mass="62571">MVLLFWLCFPLAALPQINNRNPLEHTRVLIKQNPDAAFLQIKRILNEALEEQDDYVTAMCYEQIGEVYYYQAAYSQALDNYYKALKLFQRGKHAAALANTLIKIGETHYYNRQYPAALEIFQEALALYSDLDNHQGMADAYGHIGQAYEKSQNYEQAYRFQNLALQQLSHVEDQSGIAKIYENIGSIYEDKLQLDTALHYFMMALDLNIQQNNQMAQIEIINNIGDVYRKTSDYEEALRQTRRAARLADTLNEHYQLASAYRDLSRTFGLMGRYDSAYHYSELGRDIFLTIFSEDNKKQLTILQTLFEMEQKDDAISQFRKDRRIYGILTTGAVVIIILLVSLGFSIISRQRLKLQNEQQLHEQNSMLYEAQKKALETDLHNKQLKEENLKAELELKSKELTTHTLHLIQKNQLLEELKNKLHHMIKDDKRDQRKELKQLIGLINFNSNQDKNWDDFRIVFERVHEHFFDSLKKHSDALTSADFRLAALLKMNLSSADIATMLGISQDSLRISRYRLRKKLNLEEGENLGAFIQRL</sequence>
<feature type="repeat" description="TPR" evidence="1">
    <location>
        <begin position="178"/>
        <end position="211"/>
    </location>
</feature>